<name>A0AAU9MIW1_9ASTR</name>
<gene>
    <name evidence="1" type="ORF">LVIROSA_LOCUS13161</name>
</gene>
<comment type="caution">
    <text evidence="1">The sequence shown here is derived from an EMBL/GenBank/DDBJ whole genome shotgun (WGS) entry which is preliminary data.</text>
</comment>
<proteinExistence type="predicted"/>
<dbReference type="EMBL" id="CAKMRJ010002223">
    <property type="protein sequence ID" value="CAH1426059.1"/>
    <property type="molecule type" value="Genomic_DNA"/>
</dbReference>
<reference evidence="1 2" key="1">
    <citation type="submission" date="2022-01" db="EMBL/GenBank/DDBJ databases">
        <authorList>
            <person name="Xiong W."/>
            <person name="Schranz E."/>
        </authorList>
    </citation>
    <scope>NUCLEOTIDE SEQUENCE [LARGE SCALE GENOMIC DNA]</scope>
</reference>
<dbReference type="Proteomes" id="UP001157418">
    <property type="component" value="Unassembled WGS sequence"/>
</dbReference>
<evidence type="ECO:0000313" key="2">
    <source>
        <dbReference type="Proteomes" id="UP001157418"/>
    </source>
</evidence>
<organism evidence="1 2">
    <name type="scientific">Lactuca virosa</name>
    <dbReference type="NCBI Taxonomy" id="75947"/>
    <lineage>
        <taxon>Eukaryota</taxon>
        <taxon>Viridiplantae</taxon>
        <taxon>Streptophyta</taxon>
        <taxon>Embryophyta</taxon>
        <taxon>Tracheophyta</taxon>
        <taxon>Spermatophyta</taxon>
        <taxon>Magnoliopsida</taxon>
        <taxon>eudicotyledons</taxon>
        <taxon>Gunneridae</taxon>
        <taxon>Pentapetalae</taxon>
        <taxon>asterids</taxon>
        <taxon>campanulids</taxon>
        <taxon>Asterales</taxon>
        <taxon>Asteraceae</taxon>
        <taxon>Cichorioideae</taxon>
        <taxon>Cichorieae</taxon>
        <taxon>Lactucinae</taxon>
        <taxon>Lactuca</taxon>
    </lineage>
</organism>
<evidence type="ECO:0000313" key="1">
    <source>
        <dbReference type="EMBL" id="CAH1426059.1"/>
    </source>
</evidence>
<protein>
    <submittedName>
        <fullName evidence="1">Uncharacterized protein</fullName>
    </submittedName>
</protein>
<accession>A0AAU9MIW1</accession>
<dbReference type="AlphaFoldDB" id="A0AAU9MIW1"/>
<sequence>MLGVKRCHPPLCLPHRRRHHLVSDQPTTTATTRLPLFSSFSFFSHRHVELHPPFDPLAVPTNQDHDKLWPPAKIVVVNRRNPIADMWTANDGGCYHRCAATGEDLVAISFVVALLFRRRHSPSCYVATAASAADSFSDDTAITVFSHH</sequence>
<keyword evidence="2" id="KW-1185">Reference proteome</keyword>